<evidence type="ECO:0000259" key="3">
    <source>
        <dbReference type="Pfam" id="PF00501"/>
    </source>
</evidence>
<dbReference type="AlphaFoldDB" id="A0A8D0GRC6"/>
<dbReference type="InterPro" id="IPR025110">
    <property type="entry name" value="AMP-bd_C"/>
</dbReference>
<dbReference type="GO" id="GO:0005739">
    <property type="term" value="C:mitochondrion"/>
    <property type="evidence" value="ECO:0007669"/>
    <property type="project" value="Ensembl"/>
</dbReference>
<accession>A0A8D0GRC6</accession>
<comment type="similarity">
    <text evidence="1">Belongs to the ATP-dependent AMP-binding enzyme family.</text>
</comment>
<dbReference type="GO" id="GO:0031957">
    <property type="term" value="F:very long-chain fatty acid-CoA ligase activity"/>
    <property type="evidence" value="ECO:0007669"/>
    <property type="project" value="Ensembl"/>
</dbReference>
<dbReference type="SUPFAM" id="SSF56801">
    <property type="entry name" value="Acetyl-CoA synthetase-like"/>
    <property type="match status" value="1"/>
</dbReference>
<dbReference type="GO" id="GO:0031956">
    <property type="term" value="F:medium-chain fatty acid-CoA ligase activity"/>
    <property type="evidence" value="ECO:0007669"/>
    <property type="project" value="TreeGrafter"/>
</dbReference>
<protein>
    <submittedName>
        <fullName evidence="5">Acyl-CoA synthetase family member 3</fullName>
    </submittedName>
</protein>
<feature type="domain" description="AMP-dependent synthetase/ligase" evidence="3">
    <location>
        <begin position="59"/>
        <end position="235"/>
    </location>
</feature>
<dbReference type="PROSITE" id="PS00455">
    <property type="entry name" value="AMP_BINDING"/>
    <property type="match status" value="1"/>
</dbReference>
<evidence type="ECO:0000313" key="5">
    <source>
        <dbReference type="Ensembl" id="ENSSPUP00000008980.1"/>
    </source>
</evidence>
<gene>
    <name evidence="5" type="primary">ACSF3</name>
</gene>
<dbReference type="Ensembl" id="ENSSPUT00000009583.1">
    <property type="protein sequence ID" value="ENSSPUP00000008980.1"/>
    <property type="gene ID" value="ENSSPUG00000007006.1"/>
</dbReference>
<reference evidence="5" key="2">
    <citation type="submission" date="2025-09" db="UniProtKB">
        <authorList>
            <consortium name="Ensembl"/>
        </authorList>
    </citation>
    <scope>IDENTIFICATION</scope>
</reference>
<name>A0A8D0GRC6_SPHPU</name>
<dbReference type="GeneTree" id="ENSGT00940000157000"/>
<keyword evidence="6" id="KW-1185">Reference proteome</keyword>
<dbReference type="InterPro" id="IPR045851">
    <property type="entry name" value="AMP-bd_C_sf"/>
</dbReference>
<proteinExistence type="inferred from homology"/>
<dbReference type="Gene3D" id="3.40.50.12780">
    <property type="entry name" value="N-terminal domain of ligase-like"/>
    <property type="match status" value="2"/>
</dbReference>
<dbReference type="Proteomes" id="UP000694392">
    <property type="component" value="Unplaced"/>
</dbReference>
<dbReference type="GO" id="GO:0006633">
    <property type="term" value="P:fatty acid biosynthetic process"/>
    <property type="evidence" value="ECO:0007669"/>
    <property type="project" value="Ensembl"/>
</dbReference>
<dbReference type="PANTHER" id="PTHR43201">
    <property type="entry name" value="ACYL-COA SYNTHETASE"/>
    <property type="match status" value="1"/>
</dbReference>
<feature type="domain" description="AMP-dependent synthetase/ligase" evidence="3">
    <location>
        <begin position="246"/>
        <end position="396"/>
    </location>
</feature>
<evidence type="ECO:0000256" key="1">
    <source>
        <dbReference type="ARBA" id="ARBA00006432"/>
    </source>
</evidence>
<dbReference type="OMA" id="KGKWFKT"/>
<organism evidence="5 6">
    <name type="scientific">Sphenodon punctatus</name>
    <name type="common">Tuatara</name>
    <name type="synonym">Hatteria punctata</name>
    <dbReference type="NCBI Taxonomy" id="8508"/>
    <lineage>
        <taxon>Eukaryota</taxon>
        <taxon>Metazoa</taxon>
        <taxon>Chordata</taxon>
        <taxon>Craniata</taxon>
        <taxon>Vertebrata</taxon>
        <taxon>Euteleostomi</taxon>
        <taxon>Lepidosauria</taxon>
        <taxon>Sphenodontia</taxon>
        <taxon>Sphenodontidae</taxon>
        <taxon>Sphenodon</taxon>
    </lineage>
</organism>
<dbReference type="GO" id="GO:0090410">
    <property type="term" value="P:malonate catabolic process"/>
    <property type="evidence" value="ECO:0007669"/>
    <property type="project" value="Ensembl"/>
</dbReference>
<keyword evidence="2" id="KW-0443">Lipid metabolism</keyword>
<evidence type="ECO:0000256" key="2">
    <source>
        <dbReference type="ARBA" id="ARBA00023098"/>
    </source>
</evidence>
<dbReference type="GO" id="GO:0090409">
    <property type="term" value="F:malonyl-CoA synthetase activity"/>
    <property type="evidence" value="ECO:0007669"/>
    <property type="project" value="Ensembl"/>
</dbReference>
<dbReference type="Pfam" id="PF00501">
    <property type="entry name" value="AMP-binding"/>
    <property type="match status" value="2"/>
</dbReference>
<dbReference type="Pfam" id="PF13193">
    <property type="entry name" value="AMP-binding_C"/>
    <property type="match status" value="1"/>
</dbReference>
<dbReference type="InterPro" id="IPR020845">
    <property type="entry name" value="AMP-binding_CS"/>
</dbReference>
<dbReference type="PANTHER" id="PTHR43201:SF8">
    <property type="entry name" value="ACYL-COA SYNTHETASE FAMILY MEMBER 3"/>
    <property type="match status" value="1"/>
</dbReference>
<dbReference type="InterPro" id="IPR042099">
    <property type="entry name" value="ANL_N_sf"/>
</dbReference>
<dbReference type="InterPro" id="IPR000873">
    <property type="entry name" value="AMP-dep_synth/lig_dom"/>
</dbReference>
<dbReference type="Gene3D" id="3.30.300.30">
    <property type="match status" value="1"/>
</dbReference>
<evidence type="ECO:0000259" key="4">
    <source>
        <dbReference type="Pfam" id="PF13193"/>
    </source>
</evidence>
<evidence type="ECO:0000313" key="6">
    <source>
        <dbReference type="Proteomes" id="UP000694392"/>
    </source>
</evidence>
<reference evidence="5" key="1">
    <citation type="submission" date="2025-08" db="UniProtKB">
        <authorList>
            <consortium name="Ensembl"/>
        </authorList>
    </citation>
    <scope>IDENTIFICATION</scope>
</reference>
<sequence>MLGSLLSPQVSFPVRCLARELRCWRRRPSGLRDAAWLHKGLHLTPPTPCYGRVTPVFTRALAFGSKIAIIDKNGEHTYKDLYAQSLRLSQQICRLLRCPSGDLREERVSFLCSNDASYVVAQWASWMSGAIAVPLYRKHPVPQLQYFIQDSQSSLVIATEEYVEMITPCAEKLGIPVLPLLKPESCDATGDGHPLETSCPVSKWKDRGALIIYTSGTTGKPKGVLSTHGNVQTVVWEKFLDPRAPRVSVFMAVPTIYSKLMEHYDKHFTQPFLKDFVRATCQNSIRLMVSGSAALPVPVLERWKSITGHTLLERYGMTEVGMALSNPLHGVRVPGAVGTPLPGVEVRIATESSSSNGPCCRVYAHGDEHNTKVTPGMEGKEGELFVKGPTVFREYWNRPEETKEAFTHDGWFKTGDTAVYKDGTYWIRGRTSVDIIKSRGYKISALEVERHLLTHPSIADVAVIAAPDAVLGQRVSAVVQLREGRTLSLSELKDWAREFMAHYTIPADLLLVEEIPRNQMGKINKKELLKQFYPT</sequence>
<dbReference type="CDD" id="cd05941">
    <property type="entry name" value="MCS"/>
    <property type="match status" value="1"/>
</dbReference>
<feature type="domain" description="AMP-binding enzyme C-terminal" evidence="4">
    <location>
        <begin position="447"/>
        <end position="522"/>
    </location>
</feature>